<dbReference type="AlphaFoldDB" id="A0A7C5UUH6"/>
<evidence type="ECO:0000313" key="2">
    <source>
        <dbReference type="EMBL" id="HHR92010.1"/>
    </source>
</evidence>
<keyword evidence="1" id="KW-1133">Transmembrane helix</keyword>
<feature type="transmembrane region" description="Helical" evidence="1">
    <location>
        <begin position="92"/>
        <end position="113"/>
    </location>
</feature>
<reference evidence="2" key="1">
    <citation type="journal article" date="2020" name="mSystems">
        <title>Genome- and Community-Level Interaction Insights into Carbon Utilization and Element Cycling Functions of Hydrothermarchaeota in Hydrothermal Sediment.</title>
        <authorList>
            <person name="Zhou Z."/>
            <person name="Liu Y."/>
            <person name="Xu W."/>
            <person name="Pan J."/>
            <person name="Luo Z.H."/>
            <person name="Li M."/>
        </authorList>
    </citation>
    <scope>NUCLEOTIDE SEQUENCE [LARGE SCALE GENOMIC DNA]</scope>
    <source>
        <strain evidence="2">SpSt-1042</strain>
    </source>
</reference>
<gene>
    <name evidence="2" type="ORF">ENL96_00655</name>
</gene>
<sequence>MKGTETHNREGQLDLSDIKALLTQQKEQGGQVPDSGELQFFLNYCTLFMGGLRENPNLGWRTKATAEALVLEAVKQCRQLYLDEVRRTYPKILGVMGLIICSLSTVAFLSMHLPLVKQIAIIAAFNLLAALLVELPIAIKLAEAINNKKIWREFGIPLIDSIRKTLFLRPPSRRR</sequence>
<evidence type="ECO:0000256" key="1">
    <source>
        <dbReference type="SAM" id="Phobius"/>
    </source>
</evidence>
<dbReference type="EMBL" id="DRVY01000020">
    <property type="protein sequence ID" value="HHR92010.1"/>
    <property type="molecule type" value="Genomic_DNA"/>
</dbReference>
<keyword evidence="1" id="KW-0472">Membrane</keyword>
<name>A0A7C5UUH6_UNCC3</name>
<keyword evidence="1" id="KW-0812">Transmembrane</keyword>
<organism evidence="2">
    <name type="scientific">candidate division CPR3 bacterium</name>
    <dbReference type="NCBI Taxonomy" id="2268181"/>
    <lineage>
        <taxon>Bacteria</taxon>
        <taxon>Bacteria division CPR3</taxon>
    </lineage>
</organism>
<proteinExistence type="predicted"/>
<comment type="caution">
    <text evidence="2">The sequence shown here is derived from an EMBL/GenBank/DDBJ whole genome shotgun (WGS) entry which is preliminary data.</text>
</comment>
<feature type="transmembrane region" description="Helical" evidence="1">
    <location>
        <begin position="119"/>
        <end position="142"/>
    </location>
</feature>
<protein>
    <submittedName>
        <fullName evidence="2">Uncharacterized protein</fullName>
    </submittedName>
</protein>
<accession>A0A7C5UUH6</accession>